<keyword evidence="1" id="KW-0732">Signal</keyword>
<sequence>MILRRVRAALVLLLSILPVACSTQNAAKAPDPQTALQAIPPADPAQYEHIRDMRNWRNPYLIVRADGVALFDSADSAEIVLKTDEVLTALARLPASNWPYGRVVAVSENGARGSEQEGVAIRRTKGIVGGILESAHVAVKWVPSE</sequence>
<dbReference type="AlphaFoldDB" id="A0A2U3KJ60"/>
<dbReference type="Proteomes" id="UP000238701">
    <property type="component" value="Unassembled WGS sequence"/>
</dbReference>
<evidence type="ECO:0000313" key="2">
    <source>
        <dbReference type="EMBL" id="SPF39709.1"/>
    </source>
</evidence>
<feature type="signal peptide" evidence="1">
    <location>
        <begin position="1"/>
        <end position="20"/>
    </location>
</feature>
<proteinExistence type="predicted"/>
<evidence type="ECO:0000256" key="1">
    <source>
        <dbReference type="SAM" id="SignalP"/>
    </source>
</evidence>
<feature type="chain" id="PRO_5015446104" description="Lipoprotein" evidence="1">
    <location>
        <begin position="21"/>
        <end position="145"/>
    </location>
</feature>
<reference evidence="3" key="1">
    <citation type="submission" date="2018-02" db="EMBL/GenBank/DDBJ databases">
        <authorList>
            <person name="Hausmann B."/>
        </authorList>
    </citation>
    <scope>NUCLEOTIDE SEQUENCE [LARGE SCALE GENOMIC DNA]</scope>
    <source>
        <strain evidence="3">Peat soil MAG SbA1</strain>
    </source>
</reference>
<evidence type="ECO:0008006" key="4">
    <source>
        <dbReference type="Google" id="ProtNLM"/>
    </source>
</evidence>
<dbReference type="EMBL" id="OMOD01000121">
    <property type="protein sequence ID" value="SPF39709.1"/>
    <property type="molecule type" value="Genomic_DNA"/>
</dbReference>
<evidence type="ECO:0000313" key="3">
    <source>
        <dbReference type="Proteomes" id="UP000238701"/>
    </source>
</evidence>
<name>A0A2U3KJ60_9BACT</name>
<accession>A0A2U3KJ60</accession>
<gene>
    <name evidence="2" type="ORF">SBA1_290071</name>
</gene>
<protein>
    <recommendedName>
        <fullName evidence="4">Lipoprotein</fullName>
    </recommendedName>
</protein>
<organism evidence="2 3">
    <name type="scientific">Candidatus Sulfotelmatobacter kueseliae</name>
    <dbReference type="NCBI Taxonomy" id="2042962"/>
    <lineage>
        <taxon>Bacteria</taxon>
        <taxon>Pseudomonadati</taxon>
        <taxon>Acidobacteriota</taxon>
        <taxon>Terriglobia</taxon>
        <taxon>Terriglobales</taxon>
        <taxon>Candidatus Korobacteraceae</taxon>
        <taxon>Candidatus Sulfotelmatobacter</taxon>
    </lineage>
</organism>